<sequence length="330" mass="37187">MANNVIGLFDNENVADQVVSDLKAAGFSSSVIHRYVGGDQGIHDELLREGIPDDEARYYVDGLNQGGALVSVHAEEAETDKAVDIMNRYANLGEDTSADYAAGTAPAYDTAASTADTEDRTAYRDDRSYRDERAATGRVDGDERLEVVEEQLRIGKRQVQRGGVRVRRVVTETPIEEQVTLRDETINVERQRVDRPVSGRADDLFTERTIEVTETDEEAVIAKEARVVEEIAVGKTVEEKTETVRDTVRRADVEVEQIPGGGTSEVYDETGPAYTYGQTLASDKRYTGREWNDIEADARRDWETNYREHGRWEDFRDSVRNSWERARGRR</sequence>
<dbReference type="EMBL" id="CP002049">
    <property type="protein sequence ID" value="ADI14713.1"/>
    <property type="molecule type" value="Genomic_DNA"/>
</dbReference>
<dbReference type="Proteomes" id="UP000000379">
    <property type="component" value="Chromosome"/>
</dbReference>
<dbReference type="InterPro" id="IPR052967">
    <property type="entry name" value="Stress_Response_Assoc"/>
</dbReference>
<evidence type="ECO:0000313" key="3">
    <source>
        <dbReference type="Proteomes" id="UP000000379"/>
    </source>
</evidence>
<proteinExistence type="predicted"/>
<keyword evidence="3" id="KW-1185">Reference proteome</keyword>
<accession>D7CY74</accession>
<feature type="domain" description="DUF2382" evidence="1">
    <location>
        <begin position="145"/>
        <end position="255"/>
    </location>
</feature>
<dbReference type="InterPro" id="IPR019060">
    <property type="entry name" value="DUF2382"/>
</dbReference>
<dbReference type="RefSeq" id="WP_013178081.1">
    <property type="nucleotide sequence ID" value="NC_014221.1"/>
</dbReference>
<dbReference type="PANTHER" id="PTHR38463">
    <property type="entry name" value="STRESS RESPONSE PROTEIN YSNF"/>
    <property type="match status" value="1"/>
</dbReference>
<reference evidence="3" key="1">
    <citation type="submission" date="2010-05" db="EMBL/GenBank/DDBJ databases">
        <title>The complete genome of Truepera radiovictris DSM 17093.</title>
        <authorList>
            <consortium name="US DOE Joint Genome Institute (JGI-PGF)"/>
            <person name="Lucas S."/>
            <person name="Copeland A."/>
            <person name="Lapidus A."/>
            <person name="Glavina del Rio T."/>
            <person name="Dalin E."/>
            <person name="Tice H."/>
            <person name="Bruce D."/>
            <person name="Goodwin L."/>
            <person name="Pitluck S."/>
            <person name="Kyrpides N."/>
            <person name="Mavromatis K."/>
            <person name="Ovchinnikova G."/>
            <person name="Munk A.C."/>
            <person name="Detter J.C."/>
            <person name="Han C."/>
            <person name="Tapia R."/>
            <person name="Land M."/>
            <person name="Hauser L."/>
            <person name="Markowitz V."/>
            <person name="Cheng J.-F."/>
            <person name="Hugenholtz P."/>
            <person name="Woyke T."/>
            <person name="Wu D."/>
            <person name="Tindall B."/>
            <person name="Pomrenke H.G."/>
            <person name="Brambilla E."/>
            <person name="Klenk H.-P."/>
            <person name="Eisen J.A."/>
        </authorList>
    </citation>
    <scope>NUCLEOTIDE SEQUENCE [LARGE SCALE GENOMIC DNA]</scope>
    <source>
        <strain evidence="3">DSM 17093 / CIP 108686 / LMG 22925 / RQ-24</strain>
    </source>
</reference>
<gene>
    <name evidence="2" type="ordered locus">Trad_1594</name>
</gene>
<dbReference type="AlphaFoldDB" id="D7CY74"/>
<dbReference type="KEGG" id="tra:Trad_1594"/>
<dbReference type="Pfam" id="PF09557">
    <property type="entry name" value="DUF2382"/>
    <property type="match status" value="1"/>
</dbReference>
<protein>
    <recommendedName>
        <fullName evidence="1">DUF2382 domain-containing protein</fullName>
    </recommendedName>
</protein>
<evidence type="ECO:0000259" key="1">
    <source>
        <dbReference type="Pfam" id="PF09557"/>
    </source>
</evidence>
<dbReference type="HOGENOM" id="CLU_038450_0_0_0"/>
<dbReference type="PANTHER" id="PTHR38463:SF1">
    <property type="entry name" value="STRESS RESPONSE PROTEIN YSNF"/>
    <property type="match status" value="1"/>
</dbReference>
<evidence type="ECO:0000313" key="2">
    <source>
        <dbReference type="EMBL" id="ADI14713.1"/>
    </source>
</evidence>
<dbReference type="OrthoDB" id="7204249at2"/>
<name>D7CY74_TRURR</name>
<dbReference type="eggNOG" id="COG3861">
    <property type="taxonomic scope" value="Bacteria"/>
</dbReference>
<dbReference type="STRING" id="649638.Trad_1594"/>
<reference evidence="2 3" key="2">
    <citation type="journal article" date="2011" name="Stand. Genomic Sci.">
        <title>Complete genome sequence of Truepera radiovictrix type strain (RQ-24).</title>
        <authorList>
            <person name="Ivanova N."/>
            <person name="Rohde C."/>
            <person name="Munk C."/>
            <person name="Nolan M."/>
            <person name="Lucas S."/>
            <person name="Del Rio T.G."/>
            <person name="Tice H."/>
            <person name="Deshpande S."/>
            <person name="Cheng J.F."/>
            <person name="Tapia R."/>
            <person name="Han C."/>
            <person name="Goodwin L."/>
            <person name="Pitluck S."/>
            <person name="Liolios K."/>
            <person name="Mavromatis K."/>
            <person name="Mikhailova N."/>
            <person name="Pati A."/>
            <person name="Chen A."/>
            <person name="Palaniappan K."/>
            <person name="Land M."/>
            <person name="Hauser L."/>
            <person name="Chang Y.J."/>
            <person name="Jeffries C.D."/>
            <person name="Brambilla E."/>
            <person name="Rohde M."/>
            <person name="Goker M."/>
            <person name="Tindall B.J."/>
            <person name="Woyke T."/>
            <person name="Bristow J."/>
            <person name="Eisen J.A."/>
            <person name="Markowitz V."/>
            <person name="Hugenholtz P."/>
            <person name="Kyrpides N.C."/>
            <person name="Klenk H.P."/>
            <person name="Lapidus A."/>
        </authorList>
    </citation>
    <scope>NUCLEOTIDE SEQUENCE [LARGE SCALE GENOMIC DNA]</scope>
    <source>
        <strain evidence="3">DSM 17093 / CIP 108686 / LMG 22925 / RQ-24</strain>
    </source>
</reference>
<organism evidence="2 3">
    <name type="scientific">Truepera radiovictrix (strain DSM 17093 / CIP 108686 / LMG 22925 / RQ-24)</name>
    <dbReference type="NCBI Taxonomy" id="649638"/>
    <lineage>
        <taxon>Bacteria</taxon>
        <taxon>Thermotogati</taxon>
        <taxon>Deinococcota</taxon>
        <taxon>Deinococci</taxon>
        <taxon>Trueperales</taxon>
        <taxon>Trueperaceae</taxon>
        <taxon>Truepera</taxon>
    </lineage>
</organism>